<evidence type="ECO:0000313" key="3">
    <source>
        <dbReference type="Proteomes" id="UP000536179"/>
    </source>
</evidence>
<dbReference type="EMBL" id="JACHXU010000017">
    <property type="protein sequence ID" value="MBB3208639.1"/>
    <property type="molecule type" value="Genomic_DNA"/>
</dbReference>
<keyword evidence="2" id="KW-0413">Isomerase</keyword>
<dbReference type="Pfam" id="PF00849">
    <property type="entry name" value="PseudoU_synth_2"/>
    <property type="match status" value="1"/>
</dbReference>
<feature type="domain" description="Pseudouridine synthase RsuA/RluA-like" evidence="1">
    <location>
        <begin position="102"/>
        <end position="257"/>
    </location>
</feature>
<dbReference type="SUPFAM" id="SSF55120">
    <property type="entry name" value="Pseudouridine synthase"/>
    <property type="match status" value="1"/>
</dbReference>
<dbReference type="PROSITE" id="PS01129">
    <property type="entry name" value="PSI_RLU"/>
    <property type="match status" value="1"/>
</dbReference>
<dbReference type="InterPro" id="IPR006224">
    <property type="entry name" value="PsdUridine_synth_RluA-like_CS"/>
</dbReference>
<dbReference type="PANTHER" id="PTHR21600">
    <property type="entry name" value="MITOCHONDRIAL RNA PSEUDOURIDINE SYNTHASE"/>
    <property type="match status" value="1"/>
</dbReference>
<evidence type="ECO:0000313" key="2">
    <source>
        <dbReference type="EMBL" id="MBB3208639.1"/>
    </source>
</evidence>
<dbReference type="AlphaFoldDB" id="A0A7W5E2P6"/>
<evidence type="ECO:0000259" key="1">
    <source>
        <dbReference type="Pfam" id="PF00849"/>
    </source>
</evidence>
<organism evidence="2 3">
    <name type="scientific">Aporhodopirellula rubra</name>
    <dbReference type="NCBI Taxonomy" id="980271"/>
    <lineage>
        <taxon>Bacteria</taxon>
        <taxon>Pseudomonadati</taxon>
        <taxon>Planctomycetota</taxon>
        <taxon>Planctomycetia</taxon>
        <taxon>Pirellulales</taxon>
        <taxon>Pirellulaceae</taxon>
        <taxon>Aporhodopirellula</taxon>
    </lineage>
</organism>
<dbReference type="InterPro" id="IPR050188">
    <property type="entry name" value="RluA_PseudoU_synthase"/>
</dbReference>
<dbReference type="Proteomes" id="UP000536179">
    <property type="component" value="Unassembled WGS sequence"/>
</dbReference>
<proteinExistence type="predicted"/>
<dbReference type="GO" id="GO:0003723">
    <property type="term" value="F:RNA binding"/>
    <property type="evidence" value="ECO:0007669"/>
    <property type="project" value="InterPro"/>
</dbReference>
<dbReference type="RefSeq" id="WP_184306799.1">
    <property type="nucleotide sequence ID" value="NZ_JACHXU010000017.1"/>
</dbReference>
<dbReference type="InterPro" id="IPR006145">
    <property type="entry name" value="PsdUridine_synth_RsuA/RluA"/>
</dbReference>
<sequence length="336" mass="37908">MMKTIRFDTLPGCQPYVNERTMRVRESQSGMRLIDFLCEYHPPTRKEQWLAWIDAGEIMLDAVPLTADHRVRVGGRYVHAMHGFVEPEVNANIGVISEDESLLVIDKPAPLPVHPSGRFNLNTLSKLLESVYPDEKLRIAHRLDANTTGVVVFSRTSRAAGIVQPQFEKRLVKKEYLVRVRGHVRWEDHRCELRIGHARWVDQSAENGTGGARITHDSGLPAETLFRCIERFDDETSLLMASPITGRTNQIRVHAAALDHPVLGDPFYPRPADAASSSETITQTLRVDQPPMCLHAWRLTLTHPDTETEVRYESPPPDWAVMPGAFSGKVEPTRDS</sequence>
<comment type="caution">
    <text evidence="2">The sequence shown here is derived from an EMBL/GenBank/DDBJ whole genome shotgun (WGS) entry which is preliminary data.</text>
</comment>
<reference evidence="2 3" key="1">
    <citation type="submission" date="2020-08" db="EMBL/GenBank/DDBJ databases">
        <title>Genomic Encyclopedia of Type Strains, Phase III (KMG-III): the genomes of soil and plant-associated and newly described type strains.</title>
        <authorList>
            <person name="Whitman W."/>
        </authorList>
    </citation>
    <scope>NUCLEOTIDE SEQUENCE [LARGE SCALE GENOMIC DNA]</scope>
    <source>
        <strain evidence="2 3">CECT 8075</strain>
    </source>
</reference>
<dbReference type="EC" id="5.4.99.23" evidence="2"/>
<dbReference type="GO" id="GO:0160140">
    <property type="term" value="F:23S rRNA pseudouridine(1911/1915/1917) synthase activity"/>
    <property type="evidence" value="ECO:0007669"/>
    <property type="project" value="UniProtKB-EC"/>
</dbReference>
<name>A0A7W5E2P6_9BACT</name>
<protein>
    <submittedName>
        <fullName evidence="2">23S rRNA pseudouridine1911/1915/1917 synthase</fullName>
        <ecNumber evidence="2">5.4.99.23</ecNumber>
    </submittedName>
</protein>
<dbReference type="PANTHER" id="PTHR21600:SF84">
    <property type="entry name" value="PSEUDOURIDINE SYNTHASE RSUA_RLUA-LIKE DOMAIN-CONTAINING PROTEIN"/>
    <property type="match status" value="1"/>
</dbReference>
<dbReference type="GO" id="GO:0000455">
    <property type="term" value="P:enzyme-directed rRNA pseudouridine synthesis"/>
    <property type="evidence" value="ECO:0007669"/>
    <property type="project" value="TreeGrafter"/>
</dbReference>
<dbReference type="InterPro" id="IPR020103">
    <property type="entry name" value="PsdUridine_synth_cat_dom_sf"/>
</dbReference>
<dbReference type="Gene3D" id="3.30.2350.10">
    <property type="entry name" value="Pseudouridine synthase"/>
    <property type="match status" value="1"/>
</dbReference>
<keyword evidence="3" id="KW-1185">Reference proteome</keyword>
<accession>A0A7W5E2P6</accession>
<gene>
    <name evidence="2" type="ORF">FHS27_004471</name>
</gene>